<organism evidence="3 4">
    <name type="scientific">Thyridium curvatum</name>
    <dbReference type="NCBI Taxonomy" id="1093900"/>
    <lineage>
        <taxon>Eukaryota</taxon>
        <taxon>Fungi</taxon>
        <taxon>Dikarya</taxon>
        <taxon>Ascomycota</taxon>
        <taxon>Pezizomycotina</taxon>
        <taxon>Sordariomycetes</taxon>
        <taxon>Sordariomycetidae</taxon>
        <taxon>Thyridiales</taxon>
        <taxon>Thyridiaceae</taxon>
        <taxon>Thyridium</taxon>
    </lineage>
</organism>
<dbReference type="OrthoDB" id="426293at2759"/>
<evidence type="ECO:0000313" key="4">
    <source>
        <dbReference type="Proteomes" id="UP000319257"/>
    </source>
</evidence>
<dbReference type="EMBL" id="SKBQ01000008">
    <property type="protein sequence ID" value="TPX07400.1"/>
    <property type="molecule type" value="Genomic_DNA"/>
</dbReference>
<dbReference type="EMBL" id="SKBQ01000008">
    <property type="protein sequence ID" value="TPX07527.1"/>
    <property type="molecule type" value="Genomic_DNA"/>
</dbReference>
<name>A0A507AKJ8_9PEZI</name>
<evidence type="ECO:0000313" key="3">
    <source>
        <dbReference type="EMBL" id="TPX07527.1"/>
    </source>
</evidence>
<feature type="domain" description="Heterokaryon incompatibility" evidence="1">
    <location>
        <begin position="98"/>
        <end position="249"/>
    </location>
</feature>
<dbReference type="Proteomes" id="UP000319257">
    <property type="component" value="Unassembled WGS sequence"/>
</dbReference>
<dbReference type="GeneID" id="41969450"/>
<proteinExistence type="predicted"/>
<protein>
    <recommendedName>
        <fullName evidence="1">Heterokaryon incompatibility domain-containing protein</fullName>
    </recommendedName>
</protein>
<gene>
    <name evidence="2" type="ORF">E0L32_002003</name>
    <name evidence="3" type="ORF">E0L32_002130</name>
</gene>
<dbReference type="AlphaFoldDB" id="A0A507AKJ8"/>
<dbReference type="InParanoid" id="A0A507AKJ8"/>
<reference evidence="3 4" key="1">
    <citation type="submission" date="2019-06" db="EMBL/GenBank/DDBJ databases">
        <title>Draft genome sequence of the filamentous fungus Phialemoniopsis curvata isolated from diesel fuel.</title>
        <authorList>
            <person name="Varaljay V.A."/>
            <person name="Lyon W.J."/>
            <person name="Crouch A.L."/>
            <person name="Drake C.E."/>
            <person name="Hollomon J.M."/>
            <person name="Nadeau L.J."/>
            <person name="Nunn H.S."/>
            <person name="Stevenson B.S."/>
            <person name="Bojanowski C.L."/>
            <person name="Crookes-Goodson W.J."/>
        </authorList>
    </citation>
    <scope>NUCLEOTIDE SEQUENCE [LARGE SCALE GENOMIC DNA]</scope>
    <source>
        <strain evidence="3 4">D216</strain>
    </source>
</reference>
<dbReference type="STRING" id="1093900.A0A507AKJ8"/>
<dbReference type="PANTHER" id="PTHR33112">
    <property type="entry name" value="DOMAIN PROTEIN, PUTATIVE-RELATED"/>
    <property type="match status" value="1"/>
</dbReference>
<dbReference type="PANTHER" id="PTHR33112:SF9">
    <property type="entry name" value="HETEROKARYON INCOMPATIBILITY DOMAIN-CONTAINING PROTEIN"/>
    <property type="match status" value="1"/>
</dbReference>
<comment type="caution">
    <text evidence="3">The sequence shown here is derived from an EMBL/GenBank/DDBJ whole genome shotgun (WGS) entry which is preliminary data.</text>
</comment>
<accession>A0A507AKJ8</accession>
<evidence type="ECO:0000313" key="2">
    <source>
        <dbReference type="EMBL" id="TPX07400.1"/>
    </source>
</evidence>
<dbReference type="RefSeq" id="XP_030989111.1">
    <property type="nucleotide sequence ID" value="XM_031136146.1"/>
</dbReference>
<sequence>MVSHGDLRVRLDIKSVDESWARFFEDNEGPDSTTGSARALNLSKRWLQICPAGREHNECQEANDDRQERKILPRRLVHVGAPDSEPRIVEVHDTPVPYCVLSYCSSSKDSLTTTGDNLQRHMAGIPPDNLPILMQDAVHVTRSLGFEHLCTDVLCIVQDDEDDRAHEAAVMDAIYSNAELTISALVLGDCHTSLFTPRSGRIVLPVPLPIWTPKPQRAPHRCRVVCTEWLQRDVDLPDSVLSQGWAFQEQLLSKRILHFGDGILYWECLHHYTIGADPGGEDGRIWRNRIRRHDTKLAIHAPASIGADPELKPKRFYQEPFEIWKKQVEGFTKRDLEKPHDKLPVIAAVSTRLAAAAHSSILCGIWNGDQLLESLC</sequence>
<dbReference type="InterPro" id="IPR010730">
    <property type="entry name" value="HET"/>
</dbReference>
<evidence type="ECO:0000259" key="1">
    <source>
        <dbReference type="Pfam" id="PF06985"/>
    </source>
</evidence>
<keyword evidence="4" id="KW-1185">Reference proteome</keyword>
<dbReference type="Pfam" id="PF06985">
    <property type="entry name" value="HET"/>
    <property type="match status" value="1"/>
</dbReference>